<dbReference type="GO" id="GO:0042105">
    <property type="term" value="C:alpha-beta T cell receptor complex"/>
    <property type="evidence" value="ECO:0007669"/>
    <property type="project" value="TreeGrafter"/>
</dbReference>
<dbReference type="Proteomes" id="UP000694422">
    <property type="component" value="Unplaced"/>
</dbReference>
<sequence length="171" mass="18899">MELSRFLSHLILSAILHQVSPSSVSPSVLEIEDKVLLQCNSSVMWLEGTVGTELAVNKNLDLGKRILDPRGTYVCEGIDKKKPTVQIYYRMCQNCVELHPGTLAGIIVADIIATLLLALGVYCFTGHETGRLSGAMDTQTLLRNEQLYQPLRDHDDGQYSRLGGNWASNKP</sequence>
<keyword evidence="8" id="KW-1064">Adaptive immunity</keyword>
<dbReference type="FunFam" id="2.60.40.10:FF:001361">
    <property type="entry name" value="T-cell surface glycoprotein CD3 delta chain"/>
    <property type="match status" value="1"/>
</dbReference>
<dbReference type="GO" id="GO:0007166">
    <property type="term" value="P:cell surface receptor signaling pathway"/>
    <property type="evidence" value="ECO:0007669"/>
    <property type="project" value="InterPro"/>
</dbReference>
<evidence type="ECO:0000256" key="12">
    <source>
        <dbReference type="ARBA" id="ARBA00023180"/>
    </source>
</evidence>
<dbReference type="InterPro" id="IPR015484">
    <property type="entry name" value="CD3_esu/gsu/dsu"/>
</dbReference>
<keyword evidence="12" id="KW-0325">Glycoprotein</keyword>
<dbReference type="Pfam" id="PF02189">
    <property type="entry name" value="ITAM"/>
    <property type="match status" value="1"/>
</dbReference>
<dbReference type="PANTHER" id="PTHR10570:SF5">
    <property type="entry name" value="T-CELL SURFACE GLYCOPROTEIN CD3 DELTA CHAIN"/>
    <property type="match status" value="1"/>
</dbReference>
<keyword evidence="10" id="KW-1015">Disulfide bond</keyword>
<evidence type="ECO:0000256" key="13">
    <source>
        <dbReference type="ARBA" id="ARBA00030628"/>
    </source>
</evidence>
<evidence type="ECO:0000256" key="4">
    <source>
        <dbReference type="ARBA" id="ARBA00022692"/>
    </source>
</evidence>
<evidence type="ECO:0000256" key="3">
    <source>
        <dbReference type="ARBA" id="ARBA00022553"/>
    </source>
</evidence>
<evidence type="ECO:0000313" key="18">
    <source>
        <dbReference type="Proteomes" id="UP000694422"/>
    </source>
</evidence>
<dbReference type="GO" id="GO:0002250">
    <property type="term" value="P:adaptive immune response"/>
    <property type="evidence" value="ECO:0007669"/>
    <property type="project" value="UniProtKB-KW"/>
</dbReference>
<dbReference type="Pfam" id="PF16680">
    <property type="entry name" value="Ig_4"/>
    <property type="match status" value="1"/>
</dbReference>
<evidence type="ECO:0000256" key="8">
    <source>
        <dbReference type="ARBA" id="ARBA00023130"/>
    </source>
</evidence>
<evidence type="ECO:0000313" key="17">
    <source>
        <dbReference type="Ensembl" id="ENSSDAP00000021809.1"/>
    </source>
</evidence>
<evidence type="ECO:0000256" key="10">
    <source>
        <dbReference type="ARBA" id="ARBA00023157"/>
    </source>
</evidence>
<dbReference type="AlphaFoldDB" id="A0A8C9QG48"/>
<dbReference type="Ensembl" id="ENSSDAT00000024912.1">
    <property type="protein sequence ID" value="ENSSDAP00000021809.1"/>
    <property type="gene ID" value="ENSSDAG00000019821.1"/>
</dbReference>
<keyword evidence="6" id="KW-0391">Immunity</keyword>
<evidence type="ECO:0000256" key="14">
    <source>
        <dbReference type="ARBA" id="ARBA00047083"/>
    </source>
</evidence>
<keyword evidence="4" id="KW-0812">Transmembrane</keyword>
<organism evidence="17 18">
    <name type="scientific">Spermophilus dauricus</name>
    <name type="common">Daurian ground squirrel</name>
    <dbReference type="NCBI Taxonomy" id="99837"/>
    <lineage>
        <taxon>Eukaryota</taxon>
        <taxon>Metazoa</taxon>
        <taxon>Chordata</taxon>
        <taxon>Craniata</taxon>
        <taxon>Vertebrata</taxon>
        <taxon>Euteleostomi</taxon>
        <taxon>Mammalia</taxon>
        <taxon>Eutheria</taxon>
        <taxon>Euarchontoglires</taxon>
        <taxon>Glires</taxon>
        <taxon>Rodentia</taxon>
        <taxon>Sciuromorpha</taxon>
        <taxon>Sciuridae</taxon>
        <taxon>Xerinae</taxon>
        <taxon>Marmotini</taxon>
        <taxon>Spermophilus</taxon>
    </lineage>
</organism>
<feature type="chain" id="PRO_5034168817" description="T-cell surface glycoprotein CD3 delta chain" evidence="15">
    <location>
        <begin position="22"/>
        <end position="171"/>
    </location>
</feature>
<keyword evidence="7" id="KW-1133">Transmembrane helix</keyword>
<keyword evidence="18" id="KW-1185">Reference proteome</keyword>
<dbReference type="InterPro" id="IPR013783">
    <property type="entry name" value="Ig-like_fold"/>
</dbReference>
<evidence type="ECO:0000256" key="7">
    <source>
        <dbReference type="ARBA" id="ARBA00022989"/>
    </source>
</evidence>
<dbReference type="Gene3D" id="1.10.287.770">
    <property type="entry name" value="YojJ-like"/>
    <property type="match status" value="1"/>
</dbReference>
<keyword evidence="11" id="KW-0675">Receptor</keyword>
<name>A0A8C9QG48_SPEDA</name>
<dbReference type="GO" id="GO:0009897">
    <property type="term" value="C:external side of plasma membrane"/>
    <property type="evidence" value="ECO:0007669"/>
    <property type="project" value="TreeGrafter"/>
</dbReference>
<evidence type="ECO:0000259" key="16">
    <source>
        <dbReference type="Pfam" id="PF16680"/>
    </source>
</evidence>
<keyword evidence="9" id="KW-0472">Membrane</keyword>
<evidence type="ECO:0000256" key="15">
    <source>
        <dbReference type="SAM" id="SignalP"/>
    </source>
</evidence>
<evidence type="ECO:0000256" key="2">
    <source>
        <dbReference type="ARBA" id="ARBA00014256"/>
    </source>
</evidence>
<comment type="subcellular location">
    <subcellularLocation>
        <location evidence="1">Membrane</location>
        <topology evidence="1">Single-pass type I membrane protein</topology>
    </subcellularLocation>
</comment>
<reference evidence="17" key="1">
    <citation type="submission" date="2025-08" db="UniProtKB">
        <authorList>
            <consortium name="Ensembl"/>
        </authorList>
    </citation>
    <scope>IDENTIFICATION</scope>
</reference>
<reference evidence="17" key="2">
    <citation type="submission" date="2025-09" db="UniProtKB">
        <authorList>
            <consortium name="Ensembl"/>
        </authorList>
    </citation>
    <scope>IDENTIFICATION</scope>
</reference>
<dbReference type="InterPro" id="IPR003110">
    <property type="entry name" value="Phos_immunorcpt_sig_ITAM"/>
</dbReference>
<proteinExistence type="predicted"/>
<accession>A0A8C9QG48</accession>
<keyword evidence="5 15" id="KW-0732">Signal</keyword>
<dbReference type="GO" id="GO:0045059">
    <property type="term" value="P:positive thymic T cell selection"/>
    <property type="evidence" value="ECO:0007669"/>
    <property type="project" value="TreeGrafter"/>
</dbReference>
<evidence type="ECO:0000256" key="11">
    <source>
        <dbReference type="ARBA" id="ARBA00023170"/>
    </source>
</evidence>
<protein>
    <recommendedName>
        <fullName evidence="2">T-cell surface glycoprotein CD3 delta chain</fullName>
    </recommendedName>
    <alternativeName>
        <fullName evidence="13">T-cell receptor T3 delta chain</fullName>
    </alternativeName>
</protein>
<evidence type="ECO:0000256" key="5">
    <source>
        <dbReference type="ARBA" id="ARBA00022729"/>
    </source>
</evidence>
<comment type="subunit">
    <text evidence="14">The TCR-CD3 complex is composed of a CD3D/CD3E and a CD3G/CD3E heterodimers that preferentially associate with TCRalpha and TCRbeta, respectively, to form TCRalpha/CD3E/CD3G and TCRbeta/CD3G/CD3E trimers. In turn, the hexamer interacts with CD3Z homodimer to form the TCR-CD3 complex. Alternatively, TCRalpha and TCRbeta can be replaced by TCRgamma and TCRdelta. Interacts with coreceptors CD4 and CD8.</text>
</comment>
<dbReference type="GO" id="GO:0004888">
    <property type="term" value="F:transmembrane signaling receptor activity"/>
    <property type="evidence" value="ECO:0007669"/>
    <property type="project" value="InterPro"/>
</dbReference>
<keyword evidence="3" id="KW-0597">Phosphoprotein</keyword>
<dbReference type="InterPro" id="IPR036179">
    <property type="entry name" value="Ig-like_dom_sf"/>
</dbReference>
<dbReference type="Gene3D" id="2.60.40.10">
    <property type="entry name" value="Immunoglobulins"/>
    <property type="match status" value="1"/>
</dbReference>
<dbReference type="SUPFAM" id="SSF48726">
    <property type="entry name" value="Immunoglobulin"/>
    <property type="match status" value="1"/>
</dbReference>
<dbReference type="PANTHER" id="PTHR10570">
    <property type="entry name" value="T-CELL SURFACE GLYCOPROTEIN CD3 GAMMA CHAIN / DELTA CHAIN"/>
    <property type="match status" value="1"/>
</dbReference>
<dbReference type="PROSITE" id="PS51055">
    <property type="entry name" value="ITAM_1"/>
    <property type="match status" value="1"/>
</dbReference>
<feature type="signal peptide" evidence="15">
    <location>
        <begin position="1"/>
        <end position="21"/>
    </location>
</feature>
<evidence type="ECO:0000256" key="6">
    <source>
        <dbReference type="ARBA" id="ARBA00022859"/>
    </source>
</evidence>
<evidence type="ECO:0000256" key="1">
    <source>
        <dbReference type="ARBA" id="ARBA00004479"/>
    </source>
</evidence>
<evidence type="ECO:0000256" key="9">
    <source>
        <dbReference type="ARBA" id="ARBA00023136"/>
    </source>
</evidence>
<feature type="domain" description="CD3 gamma/delta subunit Ig-like" evidence="16">
    <location>
        <begin position="32"/>
        <end position="98"/>
    </location>
</feature>
<dbReference type="InterPro" id="IPR032052">
    <property type="entry name" value="Ig_4"/>
</dbReference>